<organism evidence="9 10">
    <name type="scientific">Desulfuromonas soudanensis</name>
    <dbReference type="NCBI Taxonomy" id="1603606"/>
    <lineage>
        <taxon>Bacteria</taxon>
        <taxon>Pseudomonadati</taxon>
        <taxon>Thermodesulfobacteriota</taxon>
        <taxon>Desulfuromonadia</taxon>
        <taxon>Desulfuromonadales</taxon>
        <taxon>Desulfuromonadaceae</taxon>
        <taxon>Desulfuromonas</taxon>
    </lineage>
</organism>
<dbReference type="AlphaFoldDB" id="A0A0M5IND4"/>
<reference evidence="9 10" key="1">
    <citation type="submission" date="2015-07" db="EMBL/GenBank/DDBJ databases">
        <title>Isolation and Genomic Characterization of a Novel Halophilic Metal-Reducing Deltaproteobacterium from the Deep Subsurface.</title>
        <authorList>
            <person name="Badalamenti J.P."/>
            <person name="Summers Z.M."/>
            <person name="Gralnick J.A."/>
            <person name="Bond D.R."/>
        </authorList>
    </citation>
    <scope>NUCLEOTIDE SEQUENCE [LARGE SCALE GENOMIC DNA]</scope>
    <source>
        <strain evidence="9 10">WTL</strain>
    </source>
</reference>
<dbReference type="GO" id="GO:0031419">
    <property type="term" value="F:cobalamin binding"/>
    <property type="evidence" value="ECO:0007669"/>
    <property type="project" value="InterPro"/>
</dbReference>
<evidence type="ECO:0000256" key="5">
    <source>
        <dbReference type="ARBA" id="ARBA00022723"/>
    </source>
</evidence>
<sequence length="421" mass="48435">MKLKLVYPRWPKLDRQTEFHLPPHGPVVFAAAVPAGIEVAFTDENLEAIDFDDPADLVAISTMLTCQLPRAFEVAREFKARGRTVIFGGIATMLHAEEVMQHADSVFLGEVEGRLEALFDDFRKGKLKKVYDFMNNPPAIELVGTARREILNRELYNYRGVQMLDLVHASRGCKFDCFPCCTGFLGGKKFRPRPVDQVIEEMEAIRNNRLFIVDNSLAQDREWLKDLFTAMIPLKKKWVSHPILDDPEILRLAADAGAWYVYQAVFDTSDVIRNRIRRLKDHGIGVEGTIILGTDDQDEDDIKRLVDFLLEVELDVAEFTILTPFPHSPIRGQMEKEGRILSNNWIDYTAGKVVFQPKKMTPEKLQEMYHYAWDTFYAGGGHQLKMGELFKNVIRREMDDGTYRRYNPKTRRTFDKQKGQA</sequence>
<dbReference type="RefSeq" id="WP_053550164.1">
    <property type="nucleotide sequence ID" value="NZ_CP010802.1"/>
</dbReference>
<comment type="cofactor">
    <cofactor evidence="1">
        <name>[4Fe-4S] cluster</name>
        <dbReference type="ChEBI" id="CHEBI:49883"/>
    </cofactor>
</comment>
<dbReference type="PANTHER" id="PTHR43409:SF7">
    <property type="entry name" value="BLL1977 PROTEIN"/>
    <property type="match status" value="1"/>
</dbReference>
<dbReference type="GO" id="GO:0005829">
    <property type="term" value="C:cytosol"/>
    <property type="evidence" value="ECO:0007669"/>
    <property type="project" value="TreeGrafter"/>
</dbReference>
<evidence type="ECO:0000313" key="10">
    <source>
        <dbReference type="Proteomes" id="UP000057158"/>
    </source>
</evidence>
<dbReference type="PANTHER" id="PTHR43409">
    <property type="entry name" value="ANAEROBIC MAGNESIUM-PROTOPORPHYRIN IX MONOMETHYL ESTER CYCLASE-RELATED"/>
    <property type="match status" value="1"/>
</dbReference>
<keyword evidence="7" id="KW-0411">Iron-sulfur</keyword>
<evidence type="ECO:0000259" key="8">
    <source>
        <dbReference type="PROSITE" id="PS51332"/>
    </source>
</evidence>
<dbReference type="STRING" id="1603606.DSOUD_1230"/>
<dbReference type="SFLD" id="SFLDS00029">
    <property type="entry name" value="Radical_SAM"/>
    <property type="match status" value="1"/>
</dbReference>
<keyword evidence="3" id="KW-0808">Transferase</keyword>
<keyword evidence="2" id="KW-0489">Methyltransferase</keyword>
<evidence type="ECO:0000256" key="2">
    <source>
        <dbReference type="ARBA" id="ARBA00022603"/>
    </source>
</evidence>
<evidence type="ECO:0000256" key="7">
    <source>
        <dbReference type="ARBA" id="ARBA00023014"/>
    </source>
</evidence>
<protein>
    <submittedName>
        <fullName evidence="9">Radical SAM protein</fullName>
    </submittedName>
</protein>
<dbReference type="GO" id="GO:0046872">
    <property type="term" value="F:metal ion binding"/>
    <property type="evidence" value="ECO:0007669"/>
    <property type="project" value="UniProtKB-KW"/>
</dbReference>
<keyword evidence="5" id="KW-0479">Metal-binding</keyword>
<dbReference type="InterPro" id="IPR058240">
    <property type="entry name" value="rSAM_sf"/>
</dbReference>
<dbReference type="InterPro" id="IPR006158">
    <property type="entry name" value="Cobalamin-bd"/>
</dbReference>
<feature type="domain" description="B12-binding" evidence="8">
    <location>
        <begin position="42"/>
        <end position="129"/>
    </location>
</feature>
<dbReference type="KEGG" id="des:DSOUD_1230"/>
<proteinExistence type="predicted"/>
<dbReference type="OrthoDB" id="9762608at2"/>
<keyword evidence="6" id="KW-0408">Iron</keyword>
<dbReference type="Proteomes" id="UP000057158">
    <property type="component" value="Chromosome"/>
</dbReference>
<dbReference type="PATRIC" id="fig|1603606.3.peg.1345"/>
<gene>
    <name evidence="9" type="ORF">DSOUD_1230</name>
</gene>
<dbReference type="SMART" id="SM00729">
    <property type="entry name" value="Elp3"/>
    <property type="match status" value="1"/>
</dbReference>
<keyword evidence="10" id="KW-1185">Reference proteome</keyword>
<evidence type="ECO:0000313" key="9">
    <source>
        <dbReference type="EMBL" id="ALC16011.1"/>
    </source>
</evidence>
<name>A0A0M5IND4_9BACT</name>
<dbReference type="Gene3D" id="3.40.50.280">
    <property type="entry name" value="Cobalamin-binding domain"/>
    <property type="match status" value="1"/>
</dbReference>
<evidence type="ECO:0000256" key="4">
    <source>
        <dbReference type="ARBA" id="ARBA00022691"/>
    </source>
</evidence>
<keyword evidence="4" id="KW-0949">S-adenosyl-L-methionine</keyword>
<dbReference type="SUPFAM" id="SSF102114">
    <property type="entry name" value="Radical SAM enzymes"/>
    <property type="match status" value="1"/>
</dbReference>
<dbReference type="InterPro" id="IPR007197">
    <property type="entry name" value="rSAM"/>
</dbReference>
<dbReference type="SFLD" id="SFLDG01123">
    <property type="entry name" value="methyltransferase_(Class_B)"/>
    <property type="match status" value="1"/>
</dbReference>
<dbReference type="GO" id="GO:0003824">
    <property type="term" value="F:catalytic activity"/>
    <property type="evidence" value="ECO:0007669"/>
    <property type="project" value="InterPro"/>
</dbReference>
<evidence type="ECO:0000256" key="1">
    <source>
        <dbReference type="ARBA" id="ARBA00001966"/>
    </source>
</evidence>
<dbReference type="GO" id="GO:0051539">
    <property type="term" value="F:4 iron, 4 sulfur cluster binding"/>
    <property type="evidence" value="ECO:0007669"/>
    <property type="project" value="UniProtKB-KW"/>
</dbReference>
<dbReference type="InterPro" id="IPR034466">
    <property type="entry name" value="Methyltransferase_Class_B"/>
</dbReference>
<dbReference type="EMBL" id="CP010802">
    <property type="protein sequence ID" value="ALC16011.1"/>
    <property type="molecule type" value="Genomic_DNA"/>
</dbReference>
<dbReference type="InterPro" id="IPR006638">
    <property type="entry name" value="Elp3/MiaA/NifB-like_rSAM"/>
</dbReference>
<dbReference type="SFLD" id="SFLDG01082">
    <property type="entry name" value="B12-binding_domain_containing"/>
    <property type="match status" value="1"/>
</dbReference>
<evidence type="ECO:0000256" key="6">
    <source>
        <dbReference type="ARBA" id="ARBA00023004"/>
    </source>
</evidence>
<evidence type="ECO:0000256" key="3">
    <source>
        <dbReference type="ARBA" id="ARBA00022679"/>
    </source>
</evidence>
<dbReference type="PROSITE" id="PS51332">
    <property type="entry name" value="B12_BINDING"/>
    <property type="match status" value="1"/>
</dbReference>
<dbReference type="InterPro" id="IPR051198">
    <property type="entry name" value="BchE-like"/>
</dbReference>
<accession>A0A0M5IND4</accession>